<evidence type="ECO:0000313" key="1">
    <source>
        <dbReference type="EMBL" id="KAJ7560923.1"/>
    </source>
</evidence>
<organism evidence="1 2">
    <name type="scientific">Diphasiastrum complanatum</name>
    <name type="common">Issler's clubmoss</name>
    <name type="synonym">Lycopodium complanatum</name>
    <dbReference type="NCBI Taxonomy" id="34168"/>
    <lineage>
        <taxon>Eukaryota</taxon>
        <taxon>Viridiplantae</taxon>
        <taxon>Streptophyta</taxon>
        <taxon>Embryophyta</taxon>
        <taxon>Tracheophyta</taxon>
        <taxon>Lycopodiopsida</taxon>
        <taxon>Lycopodiales</taxon>
        <taxon>Lycopodiaceae</taxon>
        <taxon>Lycopodioideae</taxon>
        <taxon>Diphasiastrum</taxon>
    </lineage>
</organism>
<dbReference type="EMBL" id="CM055094">
    <property type="protein sequence ID" value="KAJ7560923.1"/>
    <property type="molecule type" value="Genomic_DNA"/>
</dbReference>
<protein>
    <submittedName>
        <fullName evidence="1">Uncharacterized protein</fullName>
    </submittedName>
</protein>
<accession>A0ACC2E2Y9</accession>
<keyword evidence="2" id="KW-1185">Reference proteome</keyword>
<dbReference type="Proteomes" id="UP001162992">
    <property type="component" value="Chromosome 3"/>
</dbReference>
<reference evidence="2" key="1">
    <citation type="journal article" date="2024" name="Proc. Natl. Acad. Sci. U.S.A.">
        <title>Extraordinary preservation of gene collinearity over three hundred million years revealed in homosporous lycophytes.</title>
        <authorList>
            <person name="Li C."/>
            <person name="Wickell D."/>
            <person name="Kuo L.Y."/>
            <person name="Chen X."/>
            <person name="Nie B."/>
            <person name="Liao X."/>
            <person name="Peng D."/>
            <person name="Ji J."/>
            <person name="Jenkins J."/>
            <person name="Williams M."/>
            <person name="Shu S."/>
            <person name="Plott C."/>
            <person name="Barry K."/>
            <person name="Rajasekar S."/>
            <person name="Grimwood J."/>
            <person name="Han X."/>
            <person name="Sun S."/>
            <person name="Hou Z."/>
            <person name="He W."/>
            <person name="Dai G."/>
            <person name="Sun C."/>
            <person name="Schmutz J."/>
            <person name="Leebens-Mack J.H."/>
            <person name="Li F.W."/>
            <person name="Wang L."/>
        </authorList>
    </citation>
    <scope>NUCLEOTIDE SEQUENCE [LARGE SCALE GENOMIC DNA]</scope>
    <source>
        <strain evidence="2">cv. PW_Plant_1</strain>
    </source>
</reference>
<comment type="caution">
    <text evidence="1">The sequence shown here is derived from an EMBL/GenBank/DDBJ whole genome shotgun (WGS) entry which is preliminary data.</text>
</comment>
<gene>
    <name evidence="1" type="ORF">O6H91_03G006400</name>
</gene>
<proteinExistence type="predicted"/>
<sequence length="456" mass="50257">MANSVIFLLFLVLLFLISLVSCRDFSIIGYAPEDLQSEVKLSDLYESWMGKHSKGYSNLEEKQQRFEIFKDNLKYINDENLKNATYWLGLNKFADLTHEEFRAKYLGFKPDRSRRLKGQTATFRHEDLQGIPASIDWRKKGAVTGVKDQGGCGSCWAFSAIAAVEGINGIVTGDLMSLSEQELVDCDRSYDQGCNGGLMDYAFEFIIKNGGIDTEKDYPYKGVDGTCDQIRKNAHVVTIDGYKDVTPNNEDALKVAVANQPISVAIEAAGRSFQFYNGGVFSGSCGTNLDHGVTAVGYGTDGSVDYWLIKNSWGASWGENGYIRIQRNVAVKTGLCGIAIEPSYPLKTGPNPPNPGPSPPSPVKPPTACDQYYTCPASSTCCCLFSSTSYCFAWGCCPLTSATCCADHYHCCPYEYPVCDLTANTCVKNQNDPFGTKMLTRSPAEFSWQALRQHFV</sequence>
<evidence type="ECO:0000313" key="2">
    <source>
        <dbReference type="Proteomes" id="UP001162992"/>
    </source>
</evidence>
<name>A0ACC2E2Y9_DIPCM</name>